<dbReference type="STRING" id="1125725.HMPREF1325_2141"/>
<evidence type="ECO:0000256" key="4">
    <source>
        <dbReference type="ARBA" id="ARBA00023295"/>
    </source>
</evidence>
<keyword evidence="11" id="KW-1185">Reference proteome</keyword>
<evidence type="ECO:0000259" key="7">
    <source>
        <dbReference type="Pfam" id="PF08244"/>
    </source>
</evidence>
<dbReference type="PROSITE" id="PS00609">
    <property type="entry name" value="GLYCOSYL_HYDROL_F32"/>
    <property type="match status" value="1"/>
</dbReference>
<dbReference type="SUPFAM" id="SSF75005">
    <property type="entry name" value="Arabinanase/levansucrase/invertase"/>
    <property type="match status" value="1"/>
</dbReference>
<dbReference type="eggNOG" id="COG1621">
    <property type="taxonomic scope" value="Bacteria"/>
</dbReference>
<dbReference type="PANTHER" id="PTHR43101:SF1">
    <property type="entry name" value="BETA-FRUCTOSIDASE"/>
    <property type="match status" value="1"/>
</dbReference>
<evidence type="ECO:0000256" key="1">
    <source>
        <dbReference type="ARBA" id="ARBA00009902"/>
    </source>
</evidence>
<feature type="domain" description="Glycosyl hydrolase family 32 C-terminal" evidence="7">
    <location>
        <begin position="472"/>
        <end position="502"/>
    </location>
</feature>
<dbReference type="Proteomes" id="UP000016412">
    <property type="component" value="Unassembled WGS sequence"/>
</dbReference>
<evidence type="ECO:0000256" key="2">
    <source>
        <dbReference type="ARBA" id="ARBA00012758"/>
    </source>
</evidence>
<dbReference type="InterPro" id="IPR023296">
    <property type="entry name" value="Glyco_hydro_beta-prop_sf"/>
</dbReference>
<comment type="similarity">
    <text evidence="1 5">Belongs to the glycosyl hydrolase 32 family.</text>
</comment>
<evidence type="ECO:0000256" key="5">
    <source>
        <dbReference type="RuleBase" id="RU362110"/>
    </source>
</evidence>
<accession>U1FP98</accession>
<dbReference type="InterPro" id="IPR001362">
    <property type="entry name" value="Glyco_hydro_32"/>
</dbReference>
<dbReference type="SMART" id="SM00640">
    <property type="entry name" value="Glyco_32"/>
    <property type="match status" value="1"/>
</dbReference>
<sequence length="534" mass="60891">MNSITFDSNGYAGISVFGHKTVSRGNMTVLLKTGETPQSSEEIATETFMLHFPLHCNTAYCLALAGGDFDLVYLDTGENTLHNGIRFLTDVRYDQAYRNQCHFSPPVGWMNDPNGLCVYNGYIHLFYQFNPFAQVWGNMHWGHAVSTDLMHWKHMPVVFFPQRELQDRRDLRGGAFSGSALVKDDTMHVFFTRHYGAHDRSWAKERQVKASSIDGVEFTGEHDVLDDDAGDSRRNFRDPKIFEFNNYYFMVIGGDRNAVPTVFLYRSKDTEHWEFVSDMYTESDKKYAVAECPDLFFLDGKWVLIIGFINSDPVSDIQRDVKYMIGTFDGEKFIPESSGLLDYGKDFYAVQTFLYRSRRICFGWNSDQLKSYRLQRGSANGTLSFPRELHVADGTLVQTPVEELYSLETEGDALPVRVPFLIKMESDGQREFVIDLVSSPEGNLSLVYRNGVLSITVAGIVKCTKPIAHLKDMEVIVDASLVELFVNGGSAVMTARYYLEGDQTAMPGMETTQIKEFIKLYRLNGIWENYDERK</sequence>
<evidence type="ECO:0000313" key="10">
    <source>
        <dbReference type="Proteomes" id="UP000016412"/>
    </source>
</evidence>
<reference evidence="10 11" key="1">
    <citation type="submission" date="2013-08" db="EMBL/GenBank/DDBJ databases">
        <authorList>
            <person name="Durkin A.S."/>
            <person name="Haft D.R."/>
            <person name="McCorrison J."/>
            <person name="Torralba M."/>
            <person name="Gillis M."/>
            <person name="Haft D.H."/>
            <person name="Methe B."/>
            <person name="Sutton G."/>
            <person name="Nelson K.E."/>
        </authorList>
    </citation>
    <scope>NUCLEOTIDE SEQUENCE [LARGE SCALE GENOMIC DNA]</scope>
    <source>
        <strain evidence="9 11">ATCC 35536</strain>
        <strain evidence="8 10">VPI DR56BR1116</strain>
    </source>
</reference>
<dbReference type="Gene3D" id="2.60.120.560">
    <property type="entry name" value="Exo-inulinase, domain 1"/>
    <property type="match status" value="1"/>
</dbReference>
<dbReference type="InterPro" id="IPR051214">
    <property type="entry name" value="GH32_Enzymes"/>
</dbReference>
<dbReference type="EMBL" id="AUZJ01000013">
    <property type="protein sequence ID" value="ERF61316.1"/>
    <property type="molecule type" value="Genomic_DNA"/>
</dbReference>
<dbReference type="SUPFAM" id="SSF49899">
    <property type="entry name" value="Concanavalin A-like lectins/glucanases"/>
    <property type="match status" value="1"/>
</dbReference>
<evidence type="ECO:0000313" key="11">
    <source>
        <dbReference type="Proteomes" id="UP000016646"/>
    </source>
</evidence>
<dbReference type="InterPro" id="IPR018053">
    <property type="entry name" value="Glyco_hydro_32_AS"/>
</dbReference>
<dbReference type="InterPro" id="IPR013320">
    <property type="entry name" value="ConA-like_dom_sf"/>
</dbReference>
<dbReference type="EC" id="3.2.1.26" evidence="2"/>
<dbReference type="PANTHER" id="PTHR43101">
    <property type="entry name" value="BETA-FRUCTOSIDASE"/>
    <property type="match status" value="1"/>
</dbReference>
<dbReference type="GO" id="GO:0004564">
    <property type="term" value="F:beta-fructofuranosidase activity"/>
    <property type="evidence" value="ECO:0007669"/>
    <property type="project" value="UniProtKB-EC"/>
</dbReference>
<feature type="domain" description="Glycosyl hydrolase family 32 N-terminal" evidence="6">
    <location>
        <begin position="102"/>
        <end position="400"/>
    </location>
</feature>
<organism evidence="8 10">
    <name type="scientific">Treponema socranskii subsp. socranskii VPI DR56BR1116 = ATCC 35536</name>
    <dbReference type="NCBI Taxonomy" id="1125725"/>
    <lineage>
        <taxon>Bacteria</taxon>
        <taxon>Pseudomonadati</taxon>
        <taxon>Spirochaetota</taxon>
        <taxon>Spirochaetia</taxon>
        <taxon>Spirochaetales</taxon>
        <taxon>Treponemataceae</taxon>
        <taxon>Treponema</taxon>
    </lineage>
</organism>
<comment type="caution">
    <text evidence="8">The sequence shown here is derived from an EMBL/GenBank/DDBJ whole genome shotgun (WGS) entry which is preliminary data.</text>
</comment>
<dbReference type="GO" id="GO:0005975">
    <property type="term" value="P:carbohydrate metabolic process"/>
    <property type="evidence" value="ECO:0007669"/>
    <property type="project" value="InterPro"/>
</dbReference>
<evidence type="ECO:0000256" key="3">
    <source>
        <dbReference type="ARBA" id="ARBA00022801"/>
    </source>
</evidence>
<dbReference type="CDD" id="cd18625">
    <property type="entry name" value="GH32_BfrA-like"/>
    <property type="match status" value="1"/>
</dbReference>
<dbReference type="Pfam" id="PF00251">
    <property type="entry name" value="Glyco_hydro_32N"/>
    <property type="match status" value="1"/>
</dbReference>
<keyword evidence="4 5" id="KW-0326">Glycosidase</keyword>
<proteinExistence type="inferred from homology"/>
<dbReference type="InterPro" id="IPR013148">
    <property type="entry name" value="Glyco_hydro_32_N"/>
</dbReference>
<protein>
    <recommendedName>
        <fullName evidence="2">beta-fructofuranosidase</fullName>
        <ecNumber evidence="2">3.2.1.26</ecNumber>
    </recommendedName>
</protein>
<dbReference type="EMBL" id="AVQI01000020">
    <property type="protein sequence ID" value="ERK04540.1"/>
    <property type="molecule type" value="Genomic_DNA"/>
</dbReference>
<evidence type="ECO:0000313" key="8">
    <source>
        <dbReference type="EMBL" id="ERF61316.1"/>
    </source>
</evidence>
<gene>
    <name evidence="9" type="ORF">HMPREF0860_0814</name>
    <name evidence="8" type="ORF">HMPREF1325_2141</name>
</gene>
<dbReference type="PATRIC" id="fig|1125725.3.peg.583"/>
<name>U1FP98_TRESO</name>
<dbReference type="AlphaFoldDB" id="U1FP98"/>
<evidence type="ECO:0000313" key="9">
    <source>
        <dbReference type="EMBL" id="ERK04540.1"/>
    </source>
</evidence>
<dbReference type="Proteomes" id="UP000016646">
    <property type="component" value="Unassembled WGS sequence"/>
</dbReference>
<dbReference type="OrthoDB" id="9759709at2"/>
<dbReference type="RefSeq" id="WP_021329619.1">
    <property type="nucleotide sequence ID" value="NZ_AUZJ01000013.1"/>
</dbReference>
<dbReference type="Pfam" id="PF08244">
    <property type="entry name" value="Glyco_hydro_32C"/>
    <property type="match status" value="1"/>
</dbReference>
<dbReference type="InterPro" id="IPR013189">
    <property type="entry name" value="Glyco_hydro_32_C"/>
</dbReference>
<keyword evidence="3 5" id="KW-0378">Hydrolase</keyword>
<evidence type="ECO:0000259" key="6">
    <source>
        <dbReference type="Pfam" id="PF00251"/>
    </source>
</evidence>
<dbReference type="Gene3D" id="2.115.10.20">
    <property type="entry name" value="Glycosyl hydrolase domain, family 43"/>
    <property type="match status" value="1"/>
</dbReference>